<organism evidence="1 2">
    <name type="scientific">Bauhinia variegata</name>
    <name type="common">Purple orchid tree</name>
    <name type="synonym">Phanera variegata</name>
    <dbReference type="NCBI Taxonomy" id="167791"/>
    <lineage>
        <taxon>Eukaryota</taxon>
        <taxon>Viridiplantae</taxon>
        <taxon>Streptophyta</taxon>
        <taxon>Embryophyta</taxon>
        <taxon>Tracheophyta</taxon>
        <taxon>Spermatophyta</taxon>
        <taxon>Magnoliopsida</taxon>
        <taxon>eudicotyledons</taxon>
        <taxon>Gunneridae</taxon>
        <taxon>Pentapetalae</taxon>
        <taxon>rosids</taxon>
        <taxon>fabids</taxon>
        <taxon>Fabales</taxon>
        <taxon>Fabaceae</taxon>
        <taxon>Cercidoideae</taxon>
        <taxon>Cercideae</taxon>
        <taxon>Bauhiniinae</taxon>
        <taxon>Bauhinia</taxon>
    </lineage>
</organism>
<comment type="caution">
    <text evidence="1">The sequence shown here is derived from an EMBL/GenBank/DDBJ whole genome shotgun (WGS) entry which is preliminary data.</text>
</comment>
<protein>
    <submittedName>
        <fullName evidence="1">Uncharacterized protein</fullName>
    </submittedName>
</protein>
<name>A0ACB9LAW6_BAUVA</name>
<accession>A0ACB9LAW6</accession>
<keyword evidence="2" id="KW-1185">Reference proteome</keyword>
<sequence>MYLNINELANSHFVTKDFSTPRCRALEGLLQKRLFLNLQKSPFAVSYLINTCGFSPEKAASASKFLNFQSREKPDLMIEFFKKQGFSQTQASRVMTYPKS</sequence>
<dbReference type="EMBL" id="CM039437">
    <property type="protein sequence ID" value="KAI4306693.1"/>
    <property type="molecule type" value="Genomic_DNA"/>
</dbReference>
<evidence type="ECO:0000313" key="1">
    <source>
        <dbReference type="EMBL" id="KAI4306693.1"/>
    </source>
</evidence>
<gene>
    <name evidence="1" type="ORF">L6164_029948</name>
</gene>
<proteinExistence type="predicted"/>
<dbReference type="Proteomes" id="UP000828941">
    <property type="component" value="Chromosome 12"/>
</dbReference>
<reference evidence="1 2" key="1">
    <citation type="journal article" date="2022" name="DNA Res.">
        <title>Chromosomal-level genome assembly of the orchid tree Bauhinia variegata (Leguminosae; Cercidoideae) supports the allotetraploid origin hypothesis of Bauhinia.</title>
        <authorList>
            <person name="Zhong Y."/>
            <person name="Chen Y."/>
            <person name="Zheng D."/>
            <person name="Pang J."/>
            <person name="Liu Y."/>
            <person name="Luo S."/>
            <person name="Meng S."/>
            <person name="Qian L."/>
            <person name="Wei D."/>
            <person name="Dai S."/>
            <person name="Zhou R."/>
        </authorList>
    </citation>
    <scope>NUCLEOTIDE SEQUENCE [LARGE SCALE GENOMIC DNA]</scope>
    <source>
        <strain evidence="1">BV-YZ2020</strain>
    </source>
</reference>
<evidence type="ECO:0000313" key="2">
    <source>
        <dbReference type="Proteomes" id="UP000828941"/>
    </source>
</evidence>